<comment type="caution">
    <text evidence="1">The sequence shown here is derived from an EMBL/GenBank/DDBJ whole genome shotgun (WGS) entry which is preliminary data.</text>
</comment>
<protein>
    <submittedName>
        <fullName evidence="1">Uncharacterized protein</fullName>
    </submittedName>
</protein>
<accession>A0A154W5D3</accession>
<gene>
    <name evidence="1" type="ORF">AUP43_08310</name>
</gene>
<evidence type="ECO:0000313" key="2">
    <source>
        <dbReference type="Proteomes" id="UP000076400"/>
    </source>
</evidence>
<keyword evidence="2" id="KW-1185">Reference proteome</keyword>
<dbReference type="OrthoDB" id="7823211at2"/>
<proteinExistence type="predicted"/>
<dbReference type="AlphaFoldDB" id="A0A154W5D3"/>
<organism evidence="1 2">
    <name type="scientific">Oceanibaculum pacificum</name>
    <dbReference type="NCBI Taxonomy" id="580166"/>
    <lineage>
        <taxon>Bacteria</taxon>
        <taxon>Pseudomonadati</taxon>
        <taxon>Pseudomonadota</taxon>
        <taxon>Alphaproteobacteria</taxon>
        <taxon>Rhodospirillales</taxon>
        <taxon>Oceanibaculaceae</taxon>
        <taxon>Oceanibaculum</taxon>
    </lineage>
</organism>
<dbReference type="Proteomes" id="UP000076400">
    <property type="component" value="Unassembled WGS sequence"/>
</dbReference>
<dbReference type="RefSeq" id="WP_067555439.1">
    <property type="nucleotide sequence ID" value="NZ_LPXN01000103.1"/>
</dbReference>
<evidence type="ECO:0000313" key="1">
    <source>
        <dbReference type="EMBL" id="KZD08754.1"/>
    </source>
</evidence>
<name>A0A154W5D3_9PROT</name>
<reference evidence="1 2" key="1">
    <citation type="submission" date="2015-12" db="EMBL/GenBank/DDBJ databases">
        <title>Genome sequence of Oceanibaculum pacificum MCCC 1A02656.</title>
        <authorList>
            <person name="Lu L."/>
            <person name="Lai Q."/>
            <person name="Shao Z."/>
            <person name="Qian P."/>
        </authorList>
    </citation>
    <scope>NUCLEOTIDE SEQUENCE [LARGE SCALE GENOMIC DNA]</scope>
    <source>
        <strain evidence="1 2">MCCC 1A02656</strain>
    </source>
</reference>
<sequence length="220" mass="24025">MRDQYAGDVSDYLKFSLLRALVREQAPLAAEGAADRLLGIAWYYVPGDDGRPDGRHTEYLTDPLWRALDPGLHDGLRSLPARSLAALEAAPIWPEATLFHRIPVPGRKQRQVWHAAKAEFLDTADLLFLDPDNGIAAAGGAAGPKHTSMAEIAALRRTGRCLVIITFPGRRPHAELVDELHHRLRTEAGASAVAALRTNVCVPSAPGENVCFSKLRRTTE</sequence>
<dbReference type="EMBL" id="LPXN01000103">
    <property type="protein sequence ID" value="KZD08754.1"/>
    <property type="molecule type" value="Genomic_DNA"/>
</dbReference>